<reference evidence="3 4" key="1">
    <citation type="journal article" date="2020" name="Mol. Plant">
        <title>The Chromosome-Based Rubber Tree Genome Provides New Insights into Spurge Genome Evolution and Rubber Biosynthesis.</title>
        <authorList>
            <person name="Liu J."/>
            <person name="Shi C."/>
            <person name="Shi C.C."/>
            <person name="Li W."/>
            <person name="Zhang Q.J."/>
            <person name="Zhang Y."/>
            <person name="Li K."/>
            <person name="Lu H.F."/>
            <person name="Shi C."/>
            <person name="Zhu S.T."/>
            <person name="Xiao Z.Y."/>
            <person name="Nan H."/>
            <person name="Yue Y."/>
            <person name="Zhu X.G."/>
            <person name="Wu Y."/>
            <person name="Hong X.N."/>
            <person name="Fan G.Y."/>
            <person name="Tong Y."/>
            <person name="Zhang D."/>
            <person name="Mao C.L."/>
            <person name="Liu Y.L."/>
            <person name="Hao S.J."/>
            <person name="Liu W.Q."/>
            <person name="Lv M.Q."/>
            <person name="Zhang H.B."/>
            <person name="Liu Y."/>
            <person name="Hu-Tang G.R."/>
            <person name="Wang J.P."/>
            <person name="Wang J.H."/>
            <person name="Sun Y.H."/>
            <person name="Ni S.B."/>
            <person name="Chen W.B."/>
            <person name="Zhang X.C."/>
            <person name="Jiao Y.N."/>
            <person name="Eichler E.E."/>
            <person name="Li G.H."/>
            <person name="Liu X."/>
            <person name="Gao L.Z."/>
        </authorList>
    </citation>
    <scope>NUCLEOTIDE SEQUENCE [LARGE SCALE GENOMIC DNA]</scope>
    <source>
        <strain evidence="4">cv. GT1</strain>
        <tissue evidence="3">Leaf</tissue>
    </source>
</reference>
<protein>
    <recommendedName>
        <fullName evidence="2">Bet v I/Major latex protein domain-containing protein</fullName>
    </recommendedName>
</protein>
<comment type="similarity">
    <text evidence="1">Belongs to the MLP family.</text>
</comment>
<dbReference type="PANTHER" id="PTHR31338">
    <property type="entry name" value="POLYKETIDE CYCLASE/DEHYDRASE AND LIPID TRANSPORT SUPERFAMILY PROTEIN"/>
    <property type="match status" value="1"/>
</dbReference>
<dbReference type="Proteomes" id="UP000467840">
    <property type="component" value="Chromosome 15"/>
</dbReference>
<name>A0A6A6MUN4_HEVBR</name>
<evidence type="ECO:0000259" key="2">
    <source>
        <dbReference type="SMART" id="SM01037"/>
    </source>
</evidence>
<dbReference type="AlphaFoldDB" id="A0A6A6MUN4"/>
<sequence>MALKGNLETVLQLKSSPEKFLSVWKGQAHQVPNHTPTNIQGVDVHEGDWVTSGSIKVWKYTVEGKSEVFKEKVIVDDEKKTVTLIGLEGDVFKIYKVYNVIWQLTPKGQGSLATIILEYEKLNENVPAPDIYLDFVIRITKILMKESPTHKWKDTETG</sequence>
<gene>
    <name evidence="3" type="ORF">GH714_042128</name>
</gene>
<proteinExistence type="inferred from homology"/>
<dbReference type="InterPro" id="IPR052006">
    <property type="entry name" value="MLP-like"/>
</dbReference>
<dbReference type="SMART" id="SM01037">
    <property type="entry name" value="Bet_v_1"/>
    <property type="match status" value="1"/>
</dbReference>
<evidence type="ECO:0000313" key="3">
    <source>
        <dbReference type="EMBL" id="KAF2316787.1"/>
    </source>
</evidence>
<accession>A0A6A6MUN4</accession>
<feature type="domain" description="Bet v I/Major latex protein" evidence="2">
    <location>
        <begin position="2"/>
        <end position="146"/>
    </location>
</feature>
<dbReference type="InterPro" id="IPR000916">
    <property type="entry name" value="Bet_v_I/MLP"/>
</dbReference>
<comment type="caution">
    <text evidence="3">The sequence shown here is derived from an EMBL/GenBank/DDBJ whole genome shotgun (WGS) entry which is preliminary data.</text>
</comment>
<evidence type="ECO:0000313" key="4">
    <source>
        <dbReference type="Proteomes" id="UP000467840"/>
    </source>
</evidence>
<dbReference type="PANTHER" id="PTHR31338:SF21">
    <property type="entry name" value="BET V I_MAJOR LATEX PROTEIN DOMAIN-CONTAINING PROTEIN"/>
    <property type="match status" value="1"/>
</dbReference>
<organism evidence="3 4">
    <name type="scientific">Hevea brasiliensis</name>
    <name type="common">Para rubber tree</name>
    <name type="synonym">Siphonia brasiliensis</name>
    <dbReference type="NCBI Taxonomy" id="3981"/>
    <lineage>
        <taxon>Eukaryota</taxon>
        <taxon>Viridiplantae</taxon>
        <taxon>Streptophyta</taxon>
        <taxon>Embryophyta</taxon>
        <taxon>Tracheophyta</taxon>
        <taxon>Spermatophyta</taxon>
        <taxon>Magnoliopsida</taxon>
        <taxon>eudicotyledons</taxon>
        <taxon>Gunneridae</taxon>
        <taxon>Pentapetalae</taxon>
        <taxon>rosids</taxon>
        <taxon>fabids</taxon>
        <taxon>Malpighiales</taxon>
        <taxon>Euphorbiaceae</taxon>
        <taxon>Crotonoideae</taxon>
        <taxon>Micrandreae</taxon>
        <taxon>Hevea</taxon>
    </lineage>
</organism>
<dbReference type="SUPFAM" id="SSF55961">
    <property type="entry name" value="Bet v1-like"/>
    <property type="match status" value="1"/>
</dbReference>
<evidence type="ECO:0000256" key="1">
    <source>
        <dbReference type="ARBA" id="ARBA00038242"/>
    </source>
</evidence>
<dbReference type="EMBL" id="JAAGAX010000005">
    <property type="protein sequence ID" value="KAF2316787.1"/>
    <property type="molecule type" value="Genomic_DNA"/>
</dbReference>
<dbReference type="Gene3D" id="3.30.530.20">
    <property type="match status" value="1"/>
</dbReference>
<dbReference type="GO" id="GO:0006952">
    <property type="term" value="P:defense response"/>
    <property type="evidence" value="ECO:0007669"/>
    <property type="project" value="InterPro"/>
</dbReference>
<dbReference type="CDD" id="cd07816">
    <property type="entry name" value="Bet_v1-like"/>
    <property type="match status" value="1"/>
</dbReference>
<dbReference type="Pfam" id="PF00407">
    <property type="entry name" value="Bet_v_1"/>
    <property type="match status" value="1"/>
</dbReference>
<dbReference type="InterPro" id="IPR023393">
    <property type="entry name" value="START-like_dom_sf"/>
</dbReference>
<keyword evidence="4" id="KW-1185">Reference proteome</keyword>